<comment type="caution">
    <text evidence="1">The sequence shown here is derived from an EMBL/GenBank/DDBJ whole genome shotgun (WGS) entry which is preliminary data.</text>
</comment>
<evidence type="ECO:0000313" key="1">
    <source>
        <dbReference type="EMBL" id="MBD7915227.1"/>
    </source>
</evidence>
<organism evidence="1 2">
    <name type="scientific">Clostridium gallinarum</name>
    <dbReference type="NCBI Taxonomy" id="2762246"/>
    <lineage>
        <taxon>Bacteria</taxon>
        <taxon>Bacillati</taxon>
        <taxon>Bacillota</taxon>
        <taxon>Clostridia</taxon>
        <taxon>Eubacteriales</taxon>
        <taxon>Clostridiaceae</taxon>
        <taxon>Clostridium</taxon>
    </lineage>
</organism>
<evidence type="ECO:0000313" key="2">
    <source>
        <dbReference type="Proteomes" id="UP000640335"/>
    </source>
</evidence>
<dbReference type="RefSeq" id="WP_207729450.1">
    <property type="nucleotide sequence ID" value="NZ_JACSQZ010000027.1"/>
</dbReference>
<sequence length="53" mass="6317">MIFIDKTEELMCRALIIGEKYGQADKPTKIEVGKLMTSKRRIKRKRYKKKKCL</sequence>
<gene>
    <name evidence="1" type="ORF">H9660_08715</name>
</gene>
<reference evidence="1 2" key="1">
    <citation type="submission" date="2020-08" db="EMBL/GenBank/DDBJ databases">
        <title>A Genomic Blueprint of the Chicken Gut Microbiome.</title>
        <authorList>
            <person name="Gilroy R."/>
            <person name="Ravi A."/>
            <person name="Getino M."/>
            <person name="Pursley I."/>
            <person name="Horton D.L."/>
            <person name="Alikhan N.-F."/>
            <person name="Baker D."/>
            <person name="Gharbi K."/>
            <person name="Hall N."/>
            <person name="Watson M."/>
            <person name="Adriaenssens E.M."/>
            <person name="Foster-Nyarko E."/>
            <person name="Jarju S."/>
            <person name="Secka A."/>
            <person name="Antonio M."/>
            <person name="Oren A."/>
            <person name="Chaudhuri R."/>
            <person name="La Ragione R.M."/>
            <person name="Hildebrand F."/>
            <person name="Pallen M.J."/>
        </authorList>
    </citation>
    <scope>NUCLEOTIDE SEQUENCE [LARGE SCALE GENOMIC DNA]</scope>
    <source>
        <strain evidence="1 2">Sa3CUN1</strain>
    </source>
</reference>
<keyword evidence="2" id="KW-1185">Reference proteome</keyword>
<proteinExistence type="predicted"/>
<dbReference type="EMBL" id="JACSQZ010000027">
    <property type="protein sequence ID" value="MBD7915227.1"/>
    <property type="molecule type" value="Genomic_DNA"/>
</dbReference>
<name>A0ABR8Q473_9CLOT</name>
<protein>
    <submittedName>
        <fullName evidence="1">Uncharacterized protein</fullName>
    </submittedName>
</protein>
<dbReference type="Proteomes" id="UP000640335">
    <property type="component" value="Unassembled WGS sequence"/>
</dbReference>
<accession>A0ABR8Q473</accession>